<sequence>MTKDELVNSLQKRDPLLANAVSNMVDYISDRFPAAYPSKEQTESVNAYLHSVFADGDGTMSERNCEHRRIASQKITINAIQVLDSPQLDRLQCVLDHIAYDKEYYMPERGFGMRR</sequence>
<name>A0A415LUH7_BACT4</name>
<dbReference type="Proteomes" id="UP001156216">
    <property type="component" value="Chromosome"/>
</dbReference>
<dbReference type="GeneID" id="69503937"/>
<dbReference type="Proteomes" id="UP000283616">
    <property type="component" value="Unassembled WGS sequence"/>
</dbReference>
<protein>
    <submittedName>
        <fullName evidence="1">Uncharacterized protein</fullName>
    </submittedName>
</protein>
<dbReference type="RefSeq" id="WP_008776936.1">
    <property type="nucleotide sequence ID" value="NZ_CAXSMB010000019.1"/>
</dbReference>
<reference evidence="1 3" key="1">
    <citation type="submission" date="2018-08" db="EMBL/GenBank/DDBJ databases">
        <title>A genome reference for cultivated species of the human gut microbiota.</title>
        <authorList>
            <person name="Zou Y."/>
            <person name="Xue W."/>
            <person name="Luo G."/>
        </authorList>
    </citation>
    <scope>NUCLEOTIDE SEQUENCE [LARGE SCALE GENOMIC DNA]</scope>
    <source>
        <strain evidence="1 3">AF37-12</strain>
    </source>
</reference>
<dbReference type="EMBL" id="CP083681">
    <property type="protein sequence ID" value="UYU69396.1"/>
    <property type="molecule type" value="Genomic_DNA"/>
</dbReference>
<accession>A0A415LUH7</accession>
<dbReference type="AlphaFoldDB" id="A0A415LUH7"/>
<reference evidence="2" key="2">
    <citation type="submission" date="2021-06" db="EMBL/GenBank/DDBJ databases">
        <title>Interrogation of the integrated mobile genetic elements in gut-associated Bacteroides with a consensus prediction approach.</title>
        <authorList>
            <person name="Campbell D.E."/>
            <person name="Leigh J.R."/>
            <person name="Kim T."/>
            <person name="England W."/>
            <person name="Whitaker R.J."/>
            <person name="Degnan P.H."/>
        </authorList>
    </citation>
    <scope>NUCLEOTIDE SEQUENCE</scope>
    <source>
        <strain evidence="2">VPI-BTDOT2</strain>
    </source>
</reference>
<evidence type="ECO:0000313" key="1">
    <source>
        <dbReference type="EMBL" id="RHL53057.1"/>
    </source>
</evidence>
<organism evidence="1 3">
    <name type="scientific">Bacteroides thetaiotaomicron</name>
    <dbReference type="NCBI Taxonomy" id="818"/>
    <lineage>
        <taxon>Bacteria</taxon>
        <taxon>Pseudomonadati</taxon>
        <taxon>Bacteroidota</taxon>
        <taxon>Bacteroidia</taxon>
        <taxon>Bacteroidales</taxon>
        <taxon>Bacteroidaceae</taxon>
        <taxon>Bacteroides</taxon>
    </lineage>
</organism>
<evidence type="ECO:0000313" key="3">
    <source>
        <dbReference type="Proteomes" id="UP000283616"/>
    </source>
</evidence>
<evidence type="ECO:0000313" key="2">
    <source>
        <dbReference type="EMBL" id="UYU69396.1"/>
    </source>
</evidence>
<proteinExistence type="predicted"/>
<dbReference type="EMBL" id="QROV01000041">
    <property type="protein sequence ID" value="RHL53057.1"/>
    <property type="molecule type" value="Genomic_DNA"/>
</dbReference>
<gene>
    <name evidence="1" type="ORF">DW011_23420</name>
    <name evidence="2" type="ORF">KQP59_13870</name>
</gene>